<evidence type="ECO:0000256" key="10">
    <source>
        <dbReference type="PROSITE-ProRule" id="PRU00267"/>
    </source>
</evidence>
<feature type="region of interest" description="Disordered" evidence="11">
    <location>
        <begin position="402"/>
        <end position="423"/>
    </location>
</feature>
<feature type="region of interest" description="Disordered" evidence="11">
    <location>
        <begin position="1"/>
        <end position="96"/>
    </location>
</feature>
<evidence type="ECO:0000313" key="13">
    <source>
        <dbReference type="EMBL" id="JAA15381.1"/>
    </source>
</evidence>
<dbReference type="Pfam" id="PF00505">
    <property type="entry name" value="HMG_box"/>
    <property type="match status" value="1"/>
</dbReference>
<dbReference type="PANTHER" id="PTHR10373">
    <property type="entry name" value="TRANSCRIPTION FACTOR 7 FAMILY MEMBER"/>
    <property type="match status" value="1"/>
</dbReference>
<accession>K7BIX2</accession>
<dbReference type="InterPro" id="IPR027397">
    <property type="entry name" value="Catenin-bd_sf"/>
</dbReference>
<dbReference type="CDD" id="cd21996">
    <property type="entry name" value="HMG-box_TCF7-like"/>
    <property type="match status" value="1"/>
</dbReference>
<comment type="subcellular location">
    <subcellularLocation>
        <location evidence="1">Nucleus</location>
    </subcellularLocation>
</comment>
<dbReference type="GO" id="GO:0006357">
    <property type="term" value="P:regulation of transcription by RNA polymerase II"/>
    <property type="evidence" value="ECO:0007669"/>
    <property type="project" value="UniProtKB-ARBA"/>
</dbReference>
<comment type="similarity">
    <text evidence="2">Belongs to the TCF/LEF family.</text>
</comment>
<dbReference type="SUPFAM" id="SSF47095">
    <property type="entry name" value="HMG-box"/>
    <property type="match status" value="1"/>
</dbReference>
<evidence type="ECO:0000256" key="11">
    <source>
        <dbReference type="SAM" id="MobiDB-lite"/>
    </source>
</evidence>
<dbReference type="PROSITE" id="PS50118">
    <property type="entry name" value="HMG_BOX_2"/>
    <property type="match status" value="1"/>
</dbReference>
<sequence>MPQLNGGGGDDLGANDELISFKDEGEQEEKSSENSSAERDLADVKSSLVNESETNQNSSSDSEAERRPPPRSESFRDKSRESLEEAAKRQDGGLFKGPPYPGYPFIMIPDLTSPYLPNGSLSPTARTYLQMKWPLLDVQAGSLQSRQALKDARSPSPAHIVSNKVPVVQHPHHVHPLTPLITYSNEHFTPGNPPPHLPADVDPKTGIPRPPHPPDISPYYPLSPGTVGQIPHPLGWLVPQQGQPVYPITTGGFRHPYPTALTVNASMSSFLSSRFPPHMVPPHHTLHTTGIPHPAIVTPTVKQESSQSDVGSLHSSKHQDSKKEEEKKKPHIKKPLNAFMLYMKEMRAKVVAECTLKESAAINQILGRRWHALSREEQAKYYELARKERQLHMQLYPGWSARDNYGKKKKRKRDKQPGETNEHSECFLNPCLSLPPITDLSAPKKCRARFGLDQQNNWCGPCRRKKKCVRYIQGEGSCLSPPSSDGSLLDSPPPSPNLLGSPPRDAKSQTEQTQPLSLSLKPDPLAHLSMMPPPPALLLAEATHKASALCPNGALDLPPAALQPAAPSSSIAQPSTSSLHSHSSLAGTQPQPLSLVTKSLE</sequence>
<dbReference type="RefSeq" id="XP_016774830.1">
    <property type="nucleotide sequence ID" value="XM_016919341.4"/>
</dbReference>
<dbReference type="GO" id="GO:0016055">
    <property type="term" value="P:Wnt signaling pathway"/>
    <property type="evidence" value="ECO:0007669"/>
    <property type="project" value="UniProtKB-KW"/>
</dbReference>
<name>K7BIX2_PANTR</name>
<dbReference type="Gene3D" id="4.10.900.10">
    <property type="entry name" value="TCF3-CBD (Catenin binding domain)"/>
    <property type="match status" value="1"/>
</dbReference>
<keyword evidence="3" id="KW-0678">Repressor</keyword>
<keyword evidence="7" id="KW-0010">Activator</keyword>
<dbReference type="EMBL" id="GABF01006764">
    <property type="protein sequence ID" value="JAA15381.1"/>
    <property type="molecule type" value="mRNA"/>
</dbReference>
<evidence type="ECO:0000256" key="3">
    <source>
        <dbReference type="ARBA" id="ARBA00022491"/>
    </source>
</evidence>
<feature type="compositionally biased region" description="Basic and acidic residues" evidence="11">
    <location>
        <begin position="19"/>
        <end position="43"/>
    </location>
</feature>
<keyword evidence="4" id="KW-0879">Wnt signaling pathway</keyword>
<feature type="compositionally biased region" description="Low complexity" evidence="11">
    <location>
        <begin position="478"/>
        <end position="490"/>
    </location>
</feature>
<evidence type="ECO:0000256" key="9">
    <source>
        <dbReference type="ARBA" id="ARBA00023242"/>
    </source>
</evidence>
<dbReference type="InterPro" id="IPR036910">
    <property type="entry name" value="HMG_box_dom_sf"/>
</dbReference>
<dbReference type="PANTHER" id="PTHR10373:SF32">
    <property type="entry name" value="TRANSCRIPTION FACTOR 7-LIKE 2"/>
    <property type="match status" value="1"/>
</dbReference>
<keyword evidence="6 10" id="KW-0238">DNA-binding</keyword>
<dbReference type="SMART" id="SM00398">
    <property type="entry name" value="HMG"/>
    <property type="match status" value="1"/>
</dbReference>
<dbReference type="GO" id="GO:0003677">
    <property type="term" value="F:DNA binding"/>
    <property type="evidence" value="ECO:0007669"/>
    <property type="project" value="UniProtKB-UniRule"/>
</dbReference>
<evidence type="ECO:0000256" key="1">
    <source>
        <dbReference type="ARBA" id="ARBA00004123"/>
    </source>
</evidence>
<feature type="compositionally biased region" description="Polar residues" evidence="11">
    <location>
        <begin position="300"/>
        <end position="310"/>
    </location>
</feature>
<feature type="region of interest" description="Disordered" evidence="11">
    <location>
        <begin position="300"/>
        <end position="332"/>
    </location>
</feature>
<feature type="region of interest" description="Disordered" evidence="11">
    <location>
        <begin position="478"/>
        <end position="529"/>
    </location>
</feature>
<feature type="compositionally biased region" description="Basic and acidic residues" evidence="11">
    <location>
        <begin position="317"/>
        <end position="328"/>
    </location>
</feature>
<evidence type="ECO:0000256" key="4">
    <source>
        <dbReference type="ARBA" id="ARBA00022687"/>
    </source>
</evidence>
<dbReference type="EMBL" id="GABD01002924">
    <property type="protein sequence ID" value="JAA30176.1"/>
    <property type="molecule type" value="mRNA"/>
</dbReference>
<dbReference type="GeneID" id="450743"/>
<dbReference type="InterPro" id="IPR024940">
    <property type="entry name" value="TCF/LEF"/>
</dbReference>
<dbReference type="GO" id="GO:0005634">
    <property type="term" value="C:nucleus"/>
    <property type="evidence" value="ECO:0007669"/>
    <property type="project" value="UniProtKB-SubCell"/>
</dbReference>
<keyword evidence="9 10" id="KW-0539">Nucleus</keyword>
<feature type="compositionally biased region" description="Polar residues" evidence="11">
    <location>
        <begin position="586"/>
        <end position="601"/>
    </location>
</feature>
<evidence type="ECO:0000256" key="8">
    <source>
        <dbReference type="ARBA" id="ARBA00023163"/>
    </source>
</evidence>
<dbReference type="AlphaFoldDB" id="K7BIX2"/>
<proteinExistence type="evidence at transcript level"/>
<evidence type="ECO:0000259" key="12">
    <source>
        <dbReference type="PROSITE" id="PS50118"/>
    </source>
</evidence>
<feature type="domain" description="HMG box" evidence="12">
    <location>
        <begin position="332"/>
        <end position="400"/>
    </location>
</feature>
<evidence type="ECO:0000256" key="6">
    <source>
        <dbReference type="ARBA" id="ARBA00023125"/>
    </source>
</evidence>
<gene>
    <name evidence="14" type="primary">TCF7L2</name>
</gene>
<feature type="compositionally biased region" description="Low complexity" evidence="11">
    <location>
        <begin position="556"/>
        <end position="585"/>
    </location>
</feature>
<dbReference type="Gene3D" id="1.10.30.10">
    <property type="entry name" value="High mobility group box domain"/>
    <property type="match status" value="1"/>
</dbReference>
<evidence type="ECO:0000313" key="14">
    <source>
        <dbReference type="EMBL" id="JAA30176.1"/>
    </source>
</evidence>
<keyword evidence="8" id="KW-0804">Transcription</keyword>
<dbReference type="Pfam" id="PF08347">
    <property type="entry name" value="CTNNB1_binding"/>
    <property type="match status" value="1"/>
</dbReference>
<reference evidence="14" key="1">
    <citation type="submission" date="2012-10" db="EMBL/GenBank/DDBJ databases">
        <title>De novo assembly of the reference chimpanzee transcriptome from NextGen mRNA sequences.</title>
        <authorList>
            <person name="Maudhoo M.D."/>
            <person name="Meehan D.T."/>
            <person name="Norgren R.B.Jr."/>
        </authorList>
    </citation>
    <scope>NUCLEOTIDE SEQUENCE</scope>
    <source>
        <tissue evidence="14">Skin</tissue>
        <tissue evidence="13">Smooth vascular</tissue>
    </source>
</reference>
<feature type="compositionally biased region" description="Polar residues" evidence="11">
    <location>
        <begin position="47"/>
        <end position="57"/>
    </location>
</feature>
<dbReference type="CTD" id="6934"/>
<feature type="compositionally biased region" description="Basic and acidic residues" evidence="11">
    <location>
        <begin position="63"/>
        <end position="91"/>
    </location>
</feature>
<dbReference type="InterPro" id="IPR013558">
    <property type="entry name" value="CTNNB1-bd_N"/>
</dbReference>
<feature type="compositionally biased region" description="Gly residues" evidence="11">
    <location>
        <begin position="1"/>
        <end position="11"/>
    </location>
</feature>
<keyword evidence="5" id="KW-0805">Transcription regulation</keyword>
<evidence type="ECO:0000256" key="5">
    <source>
        <dbReference type="ARBA" id="ARBA00023015"/>
    </source>
</evidence>
<dbReference type="FunFam" id="1.10.30.10:FF:000001">
    <property type="entry name" value="transcription factor 7 isoform X2"/>
    <property type="match status" value="1"/>
</dbReference>
<dbReference type="SMART" id="SM01366">
    <property type="entry name" value="c-clamp"/>
    <property type="match status" value="1"/>
</dbReference>
<evidence type="ECO:0000256" key="2">
    <source>
        <dbReference type="ARBA" id="ARBA00006569"/>
    </source>
</evidence>
<feature type="DNA-binding region" description="HMG box" evidence="10">
    <location>
        <begin position="332"/>
        <end position="400"/>
    </location>
</feature>
<dbReference type="GO" id="GO:0008013">
    <property type="term" value="F:beta-catenin binding"/>
    <property type="evidence" value="ECO:0007669"/>
    <property type="project" value="UniProtKB-ARBA"/>
</dbReference>
<feature type="region of interest" description="Disordered" evidence="11">
    <location>
        <begin position="556"/>
        <end position="601"/>
    </location>
</feature>
<evidence type="ECO:0000256" key="7">
    <source>
        <dbReference type="ARBA" id="ARBA00023159"/>
    </source>
</evidence>
<organism evidence="14">
    <name type="scientific">Pan troglodytes</name>
    <name type="common">Chimpanzee</name>
    <dbReference type="NCBI Taxonomy" id="9598"/>
    <lineage>
        <taxon>Eukaryota</taxon>
        <taxon>Metazoa</taxon>
        <taxon>Chordata</taxon>
        <taxon>Craniata</taxon>
        <taxon>Vertebrata</taxon>
        <taxon>Euteleostomi</taxon>
        <taxon>Mammalia</taxon>
        <taxon>Eutheria</taxon>
        <taxon>Euarchontoglires</taxon>
        <taxon>Primates</taxon>
        <taxon>Haplorrhini</taxon>
        <taxon>Catarrhini</taxon>
        <taxon>Hominidae</taxon>
        <taxon>Pan</taxon>
    </lineage>
</organism>
<dbReference type="FunFam" id="4.10.900.10:FF:000002">
    <property type="entry name" value="transcription factor 7-like 2 isoform X1"/>
    <property type="match status" value="1"/>
</dbReference>
<protein>
    <submittedName>
        <fullName evidence="14">Transcription factor 7-like 2 (T-cell specific, HMG-box)</fullName>
    </submittedName>
</protein>
<dbReference type="InterPro" id="IPR009071">
    <property type="entry name" value="HMG_box_dom"/>
</dbReference>